<sequence length="155" mass="16951">MTLPAPTRIATPITEPARRRRLTAARAEALVRRWHRALTDRRPLGELTEHLANGLRLDLPSGVFRGVEGFRRWYEAGDLLPLAGRAVALTGVDVRLLSPLHAEVTATTITGPGAVPTRHEWWVVRQPEGPRIRTISVRQPAAAPATAARTALLSA</sequence>
<evidence type="ECO:0000313" key="1">
    <source>
        <dbReference type="EMBL" id="MDT0318409.1"/>
    </source>
</evidence>
<evidence type="ECO:0000313" key="2">
    <source>
        <dbReference type="Proteomes" id="UP001183420"/>
    </source>
</evidence>
<gene>
    <name evidence="1" type="ORF">RNC47_08695</name>
</gene>
<dbReference type="InterPro" id="IPR032710">
    <property type="entry name" value="NTF2-like_dom_sf"/>
</dbReference>
<proteinExistence type="predicted"/>
<name>A0ABU2LLE2_9ACTN</name>
<protein>
    <recommendedName>
        <fullName evidence="3">SnoaL-like domain-containing protein</fullName>
    </recommendedName>
</protein>
<dbReference type="EMBL" id="JAVREM010000006">
    <property type="protein sequence ID" value="MDT0318409.1"/>
    <property type="molecule type" value="Genomic_DNA"/>
</dbReference>
<evidence type="ECO:0008006" key="3">
    <source>
        <dbReference type="Google" id="ProtNLM"/>
    </source>
</evidence>
<dbReference type="SUPFAM" id="SSF54427">
    <property type="entry name" value="NTF2-like"/>
    <property type="match status" value="1"/>
</dbReference>
<dbReference type="RefSeq" id="WP_311597072.1">
    <property type="nucleotide sequence ID" value="NZ_JAVREM010000006.1"/>
</dbReference>
<accession>A0ABU2LLE2</accession>
<keyword evidence="2" id="KW-1185">Reference proteome</keyword>
<reference evidence="2" key="1">
    <citation type="submission" date="2023-07" db="EMBL/GenBank/DDBJ databases">
        <title>30 novel species of actinomycetes from the DSMZ collection.</title>
        <authorList>
            <person name="Nouioui I."/>
        </authorList>
    </citation>
    <scope>NUCLEOTIDE SEQUENCE [LARGE SCALE GENOMIC DNA]</scope>
    <source>
        <strain evidence="2">DSM 44918</strain>
    </source>
</reference>
<organism evidence="1 2">
    <name type="scientific">Streptomyces millisiae</name>
    <dbReference type="NCBI Taxonomy" id="3075542"/>
    <lineage>
        <taxon>Bacteria</taxon>
        <taxon>Bacillati</taxon>
        <taxon>Actinomycetota</taxon>
        <taxon>Actinomycetes</taxon>
        <taxon>Kitasatosporales</taxon>
        <taxon>Streptomycetaceae</taxon>
        <taxon>Streptomyces</taxon>
    </lineage>
</organism>
<comment type="caution">
    <text evidence="1">The sequence shown here is derived from an EMBL/GenBank/DDBJ whole genome shotgun (WGS) entry which is preliminary data.</text>
</comment>
<dbReference type="Proteomes" id="UP001183420">
    <property type="component" value="Unassembled WGS sequence"/>
</dbReference>